<proteinExistence type="predicted"/>
<organism evidence="7 8">
    <name type="scientific">Aureobasidium vineae</name>
    <dbReference type="NCBI Taxonomy" id="2773715"/>
    <lineage>
        <taxon>Eukaryota</taxon>
        <taxon>Fungi</taxon>
        <taxon>Dikarya</taxon>
        <taxon>Ascomycota</taxon>
        <taxon>Pezizomycotina</taxon>
        <taxon>Dothideomycetes</taxon>
        <taxon>Dothideomycetidae</taxon>
        <taxon>Dothideales</taxon>
        <taxon>Saccotheciaceae</taxon>
        <taxon>Aureobasidium</taxon>
    </lineage>
</organism>
<dbReference type="AlphaFoldDB" id="A0A9N8JAX0"/>
<comment type="caution">
    <text evidence="7">The sequence shown here is derived from an EMBL/GenBank/DDBJ whole genome shotgun (WGS) entry which is preliminary data.</text>
</comment>
<dbReference type="Pfam" id="PF05047">
    <property type="entry name" value="L51_S25_CI-B8"/>
    <property type="match status" value="1"/>
</dbReference>
<evidence type="ECO:0000256" key="3">
    <source>
        <dbReference type="ARBA" id="ARBA00023128"/>
    </source>
</evidence>
<accession>A0A9N8JAX0</accession>
<evidence type="ECO:0000256" key="2">
    <source>
        <dbReference type="ARBA" id="ARBA00022980"/>
    </source>
</evidence>
<dbReference type="InterPro" id="IPR007741">
    <property type="entry name" value="Ribosomal_mL43/mS25/NADH_DH"/>
</dbReference>
<dbReference type="GO" id="GO:0005739">
    <property type="term" value="C:mitochondrion"/>
    <property type="evidence" value="ECO:0007669"/>
    <property type="project" value="UniProtKB-SubCell"/>
</dbReference>
<evidence type="ECO:0000256" key="5">
    <source>
        <dbReference type="SAM" id="MobiDB-lite"/>
    </source>
</evidence>
<dbReference type="GO" id="GO:0003735">
    <property type="term" value="F:structural constituent of ribosome"/>
    <property type="evidence" value="ECO:0007669"/>
    <property type="project" value="InterPro"/>
</dbReference>
<dbReference type="GO" id="GO:0005840">
    <property type="term" value="C:ribosome"/>
    <property type="evidence" value="ECO:0007669"/>
    <property type="project" value="UniProtKB-KW"/>
</dbReference>
<feature type="compositionally biased region" description="Polar residues" evidence="5">
    <location>
        <begin position="147"/>
        <end position="160"/>
    </location>
</feature>
<evidence type="ECO:0000313" key="7">
    <source>
        <dbReference type="EMBL" id="CAD0084483.1"/>
    </source>
</evidence>
<dbReference type="PANTHER" id="PTHR13274:SF2">
    <property type="entry name" value="SMALL RIBOSOMAL SUBUNIT PROTEIN MS25"/>
    <property type="match status" value="1"/>
</dbReference>
<sequence>MVSLLQRMRKLQTVRLHDRLLPRPLLTSTAEGTSLSSPPAADHQIDLNTQLLAIRLGPGAAVLPKEISRIHMRFAPKIDGGHMGPRKFWRHELVRLKFHNPAIPMTLDRTAAQTDPALMTVFFADPEASPTSGAAPTTSTSGDKEPSNYSPSSRTETIDMTNRTQENILADLIKITSAKQVEATQEELETLRSLEEQRLRSERDSKLSLEVREKKKREEALLAQARGDVASAV</sequence>
<evidence type="ECO:0000256" key="1">
    <source>
        <dbReference type="ARBA" id="ARBA00004173"/>
    </source>
</evidence>
<dbReference type="GO" id="GO:1990904">
    <property type="term" value="C:ribonucleoprotein complex"/>
    <property type="evidence" value="ECO:0007669"/>
    <property type="project" value="UniProtKB-KW"/>
</dbReference>
<feature type="compositionally biased region" description="Low complexity" evidence="5">
    <location>
        <begin position="128"/>
        <end position="141"/>
    </location>
</feature>
<dbReference type="EMBL" id="CAIJEN010000003">
    <property type="protein sequence ID" value="CAD0084483.1"/>
    <property type="molecule type" value="Genomic_DNA"/>
</dbReference>
<dbReference type="InterPro" id="IPR040049">
    <property type="entry name" value="Ribosomal_mS25/mL61"/>
</dbReference>
<name>A0A9N8JAX0_9PEZI</name>
<gene>
    <name evidence="7" type="ORF">AWRI4619_LOCUS3050</name>
</gene>
<evidence type="ECO:0000256" key="4">
    <source>
        <dbReference type="ARBA" id="ARBA00023274"/>
    </source>
</evidence>
<feature type="domain" description="Ribosomal protein/NADH dehydrogenase" evidence="6">
    <location>
        <begin position="77"/>
        <end position="179"/>
    </location>
</feature>
<dbReference type="SMART" id="SM00916">
    <property type="entry name" value="L51_S25_CI-B8"/>
    <property type="match status" value="1"/>
</dbReference>
<keyword evidence="8" id="KW-1185">Reference proteome</keyword>
<keyword evidence="4" id="KW-0687">Ribonucleoprotein</keyword>
<keyword evidence="2" id="KW-0689">Ribosomal protein</keyword>
<protein>
    <recommendedName>
        <fullName evidence="6">Ribosomal protein/NADH dehydrogenase domain-containing protein</fullName>
    </recommendedName>
</protein>
<dbReference type="InterPro" id="IPR036249">
    <property type="entry name" value="Thioredoxin-like_sf"/>
</dbReference>
<dbReference type="Proteomes" id="UP000716446">
    <property type="component" value="Unassembled WGS sequence"/>
</dbReference>
<keyword evidence="3" id="KW-0496">Mitochondrion</keyword>
<reference evidence="7" key="1">
    <citation type="submission" date="2020-06" db="EMBL/GenBank/DDBJ databases">
        <authorList>
            <person name="Onetto C."/>
        </authorList>
    </citation>
    <scope>NUCLEOTIDE SEQUENCE</scope>
</reference>
<comment type="subcellular location">
    <subcellularLocation>
        <location evidence="1">Mitochondrion</location>
    </subcellularLocation>
</comment>
<dbReference type="PANTHER" id="PTHR13274">
    <property type="entry name" value="MITOCHONDRIAL RIBOSOMAL PROTEIN S25"/>
    <property type="match status" value="1"/>
</dbReference>
<evidence type="ECO:0000313" key="8">
    <source>
        <dbReference type="Proteomes" id="UP000716446"/>
    </source>
</evidence>
<dbReference type="SUPFAM" id="SSF52833">
    <property type="entry name" value="Thioredoxin-like"/>
    <property type="match status" value="1"/>
</dbReference>
<feature type="region of interest" description="Disordered" evidence="5">
    <location>
        <begin position="126"/>
        <end position="160"/>
    </location>
</feature>
<evidence type="ECO:0000259" key="6">
    <source>
        <dbReference type="SMART" id="SM00916"/>
    </source>
</evidence>